<dbReference type="RefSeq" id="WP_396640495.1">
    <property type="nucleotide sequence ID" value="NZ_JBIQWL010000003.1"/>
</dbReference>
<dbReference type="EMBL" id="JBIQWL010000003">
    <property type="protein sequence ID" value="MFH8250534.1"/>
    <property type="molecule type" value="Genomic_DNA"/>
</dbReference>
<dbReference type="Proteomes" id="UP001610861">
    <property type="component" value="Unassembled WGS sequence"/>
</dbReference>
<feature type="region of interest" description="Disordered" evidence="1">
    <location>
        <begin position="1"/>
        <end position="47"/>
    </location>
</feature>
<reference evidence="3 4" key="1">
    <citation type="submission" date="2024-09" db="EMBL/GenBank/DDBJ databases">
        <authorList>
            <person name="Pan X."/>
        </authorList>
    </citation>
    <scope>NUCLEOTIDE SEQUENCE [LARGE SCALE GENOMIC DNA]</scope>
    <source>
        <strain evidence="3 4">B2969</strain>
    </source>
</reference>
<organism evidence="3 4">
    <name type="scientific">Microbacterium alkaliflavum</name>
    <dbReference type="NCBI Taxonomy" id="3248839"/>
    <lineage>
        <taxon>Bacteria</taxon>
        <taxon>Bacillati</taxon>
        <taxon>Actinomycetota</taxon>
        <taxon>Actinomycetes</taxon>
        <taxon>Micrococcales</taxon>
        <taxon>Microbacteriaceae</taxon>
        <taxon>Microbacterium</taxon>
    </lineage>
</organism>
<dbReference type="InterPro" id="IPR009839">
    <property type="entry name" value="SseB_N"/>
</dbReference>
<evidence type="ECO:0000313" key="3">
    <source>
        <dbReference type="EMBL" id="MFH8250534.1"/>
    </source>
</evidence>
<keyword evidence="4" id="KW-1185">Reference proteome</keyword>
<feature type="compositionally biased region" description="Pro residues" evidence="1">
    <location>
        <begin position="66"/>
        <end position="78"/>
    </location>
</feature>
<protein>
    <submittedName>
        <fullName evidence="3">SseB family protein</fullName>
    </submittedName>
</protein>
<sequence>MALFSRGKRDRDTESTSEPTPEVTEPDAVEPAAPAPEPVADASEDAAAAASVGISVSSFRGVGAPPAAPAAPVAPPAPQATAPAGDAATGLRDNTLLVAALANLTDPPTPPQIIDVARQAMQGHLFLRVKGDARSLLSEGKQLPLAIATLGDENYVVAYSGGAALGASVRADGDTDTSAMAQPVLTVIRYVLDGPYAGLVIDPASSPATAVLRRDMLEKSVEAADPNLTVKSLLSGERTAATAAAVVDAMAHAPLWVAVSTDDEGRMGVAEVRTPEGERFLQLFSHPLEIVALGRGERPAPMAADQLRMALRGDLELTGVIIDPGGPWIQLRRPDLGALIDG</sequence>
<evidence type="ECO:0000313" key="4">
    <source>
        <dbReference type="Proteomes" id="UP001610861"/>
    </source>
</evidence>
<dbReference type="Pfam" id="PF07179">
    <property type="entry name" value="SseB"/>
    <property type="match status" value="1"/>
</dbReference>
<feature type="domain" description="SseB protein N-terminal" evidence="2">
    <location>
        <begin position="236"/>
        <end position="336"/>
    </location>
</feature>
<comment type="caution">
    <text evidence="3">The sequence shown here is derived from an EMBL/GenBank/DDBJ whole genome shotgun (WGS) entry which is preliminary data.</text>
</comment>
<feature type="compositionally biased region" description="Low complexity" evidence="1">
    <location>
        <begin position="38"/>
        <end position="47"/>
    </location>
</feature>
<feature type="region of interest" description="Disordered" evidence="1">
    <location>
        <begin position="64"/>
        <end position="87"/>
    </location>
</feature>
<gene>
    <name evidence="3" type="ORF">ACH3VR_09250</name>
</gene>
<evidence type="ECO:0000256" key="1">
    <source>
        <dbReference type="SAM" id="MobiDB-lite"/>
    </source>
</evidence>
<evidence type="ECO:0000259" key="2">
    <source>
        <dbReference type="Pfam" id="PF07179"/>
    </source>
</evidence>
<name>A0ABW7Q6P2_9MICO</name>
<accession>A0ABW7Q6P2</accession>
<proteinExistence type="predicted"/>